<sequence length="180" mass="19695">MTSTTMTDNTPNGGIEVTPLQMRKALGRFASGVTIVTTAESEDDASVHGMTANAFTSVSLDPPLVLISIANRAKMNERINKTGKYGVSILATDQEPLSLHFAGAAHQPDLVRFVWRREVPLLEGALVHLACSVDASYPAGDHMLHVGRVEQLWYDDGHPLVFYTGSFRSLELLRDDPWGF</sequence>
<dbReference type="Proteomes" id="UP000005064">
    <property type="component" value="Unassembled WGS sequence"/>
</dbReference>
<gene>
    <name evidence="4" type="ORF">AK37_05237</name>
</gene>
<dbReference type="PANTHER" id="PTHR30466">
    <property type="entry name" value="FLAVIN REDUCTASE"/>
    <property type="match status" value="1"/>
</dbReference>
<dbReference type="InterPro" id="IPR050268">
    <property type="entry name" value="NADH-dep_flavin_reductase"/>
</dbReference>
<evidence type="ECO:0000256" key="2">
    <source>
        <dbReference type="ARBA" id="ARBA00023002"/>
    </source>
</evidence>
<proteinExistence type="inferred from homology"/>
<reference evidence="4 5" key="1">
    <citation type="submission" date="2011-12" db="EMBL/GenBank/DDBJ databases">
        <authorList>
            <person name="Kriszt B."/>
            <person name="Tancsics A."/>
            <person name="Cserhati M."/>
            <person name="Toth A."/>
            <person name="Nagy I."/>
            <person name="Horvath B."/>
            <person name="Tamura T."/>
            <person name="Kukolya J."/>
            <person name="Szoboszlay S."/>
        </authorList>
    </citation>
    <scope>NUCLEOTIDE SEQUENCE [LARGE SCALE GENOMIC DNA]</scope>
    <source>
        <strain evidence="4 5">AK37</strain>
    </source>
</reference>
<dbReference type="PATRIC" id="fig|1114960.4.peg.1060"/>
<comment type="caution">
    <text evidence="4">The sequence shown here is derived from an EMBL/GenBank/DDBJ whole genome shotgun (WGS) entry which is preliminary data.</text>
</comment>
<evidence type="ECO:0000313" key="5">
    <source>
        <dbReference type="Proteomes" id="UP000005064"/>
    </source>
</evidence>
<protein>
    <submittedName>
        <fullName evidence="4">4-nitrophenol hydroxylase component B</fullName>
    </submittedName>
</protein>
<dbReference type="GO" id="GO:0010181">
    <property type="term" value="F:FMN binding"/>
    <property type="evidence" value="ECO:0007669"/>
    <property type="project" value="InterPro"/>
</dbReference>
<dbReference type="SUPFAM" id="SSF50475">
    <property type="entry name" value="FMN-binding split barrel"/>
    <property type="match status" value="1"/>
</dbReference>
<dbReference type="SMART" id="SM00903">
    <property type="entry name" value="Flavin_Reduct"/>
    <property type="match status" value="1"/>
</dbReference>
<dbReference type="EMBL" id="AHBW01000032">
    <property type="protein sequence ID" value="EHK85148.1"/>
    <property type="molecule type" value="Genomic_DNA"/>
</dbReference>
<feature type="domain" description="Flavin reductase like" evidence="3">
    <location>
        <begin position="26"/>
        <end position="169"/>
    </location>
</feature>
<dbReference type="GO" id="GO:0006208">
    <property type="term" value="P:pyrimidine nucleobase catabolic process"/>
    <property type="evidence" value="ECO:0007669"/>
    <property type="project" value="TreeGrafter"/>
</dbReference>
<dbReference type="GO" id="GO:0042602">
    <property type="term" value="F:riboflavin reductase (NADPH) activity"/>
    <property type="evidence" value="ECO:0007669"/>
    <property type="project" value="TreeGrafter"/>
</dbReference>
<evidence type="ECO:0000259" key="3">
    <source>
        <dbReference type="SMART" id="SM00903"/>
    </source>
</evidence>
<organism evidence="4 5">
    <name type="scientific">Rhodococcus pyridinivorans AK37</name>
    <dbReference type="NCBI Taxonomy" id="1114960"/>
    <lineage>
        <taxon>Bacteria</taxon>
        <taxon>Bacillati</taxon>
        <taxon>Actinomycetota</taxon>
        <taxon>Actinomycetes</taxon>
        <taxon>Mycobacteriales</taxon>
        <taxon>Nocardiaceae</taxon>
        <taxon>Rhodococcus</taxon>
    </lineage>
</organism>
<name>H0JN70_9NOCA</name>
<evidence type="ECO:0000313" key="4">
    <source>
        <dbReference type="EMBL" id="EHK85148.1"/>
    </source>
</evidence>
<keyword evidence="2" id="KW-0560">Oxidoreductase</keyword>
<dbReference type="InterPro" id="IPR002563">
    <property type="entry name" value="Flavin_Rdtase-like_dom"/>
</dbReference>
<dbReference type="AlphaFoldDB" id="H0JN70"/>
<dbReference type="InterPro" id="IPR012349">
    <property type="entry name" value="Split_barrel_FMN-bd"/>
</dbReference>
<dbReference type="PANTHER" id="PTHR30466:SF1">
    <property type="entry name" value="FMN REDUCTASE (NADH) RUTF"/>
    <property type="match status" value="1"/>
</dbReference>
<evidence type="ECO:0000256" key="1">
    <source>
        <dbReference type="ARBA" id="ARBA00008898"/>
    </source>
</evidence>
<comment type="similarity">
    <text evidence="1">Belongs to the non-flavoprotein flavin reductase family.</text>
</comment>
<dbReference type="Pfam" id="PF01613">
    <property type="entry name" value="Flavin_Reduct"/>
    <property type="match status" value="1"/>
</dbReference>
<accession>H0JN70</accession>
<dbReference type="Gene3D" id="2.30.110.10">
    <property type="entry name" value="Electron Transport, Fmn-binding Protein, Chain A"/>
    <property type="match status" value="1"/>
</dbReference>